<protein>
    <submittedName>
        <fullName evidence="1">Uncharacterized protein</fullName>
    </submittedName>
</protein>
<organism evidence="1 2">
    <name type="scientific">Dreissena polymorpha</name>
    <name type="common">Zebra mussel</name>
    <name type="synonym">Mytilus polymorpha</name>
    <dbReference type="NCBI Taxonomy" id="45954"/>
    <lineage>
        <taxon>Eukaryota</taxon>
        <taxon>Metazoa</taxon>
        <taxon>Spiralia</taxon>
        <taxon>Lophotrochozoa</taxon>
        <taxon>Mollusca</taxon>
        <taxon>Bivalvia</taxon>
        <taxon>Autobranchia</taxon>
        <taxon>Heteroconchia</taxon>
        <taxon>Euheterodonta</taxon>
        <taxon>Imparidentia</taxon>
        <taxon>Neoheterodontei</taxon>
        <taxon>Myida</taxon>
        <taxon>Dreissenoidea</taxon>
        <taxon>Dreissenidae</taxon>
        <taxon>Dreissena</taxon>
    </lineage>
</organism>
<name>A0A9D4DCE5_DREPO</name>
<dbReference type="EMBL" id="JAIWYP010000011">
    <property type="protein sequence ID" value="KAH3742129.1"/>
    <property type="molecule type" value="Genomic_DNA"/>
</dbReference>
<comment type="caution">
    <text evidence="1">The sequence shown here is derived from an EMBL/GenBank/DDBJ whole genome shotgun (WGS) entry which is preliminary data.</text>
</comment>
<accession>A0A9D4DCE5</accession>
<reference evidence="1" key="2">
    <citation type="submission" date="2020-11" db="EMBL/GenBank/DDBJ databases">
        <authorList>
            <person name="McCartney M.A."/>
            <person name="Auch B."/>
            <person name="Kono T."/>
            <person name="Mallez S."/>
            <person name="Becker A."/>
            <person name="Gohl D.M."/>
            <person name="Silverstein K.A.T."/>
            <person name="Koren S."/>
            <person name="Bechman K.B."/>
            <person name="Herman A."/>
            <person name="Abrahante J.E."/>
            <person name="Garbe J."/>
        </authorList>
    </citation>
    <scope>NUCLEOTIDE SEQUENCE</scope>
    <source>
        <strain evidence="1">Duluth1</strain>
        <tissue evidence="1">Whole animal</tissue>
    </source>
</reference>
<reference evidence="1" key="1">
    <citation type="journal article" date="2019" name="bioRxiv">
        <title>The Genome of the Zebra Mussel, Dreissena polymorpha: A Resource for Invasive Species Research.</title>
        <authorList>
            <person name="McCartney M.A."/>
            <person name="Auch B."/>
            <person name="Kono T."/>
            <person name="Mallez S."/>
            <person name="Zhang Y."/>
            <person name="Obille A."/>
            <person name="Becker A."/>
            <person name="Abrahante J.E."/>
            <person name="Garbe J."/>
            <person name="Badalamenti J.P."/>
            <person name="Herman A."/>
            <person name="Mangelson H."/>
            <person name="Liachko I."/>
            <person name="Sullivan S."/>
            <person name="Sone E.D."/>
            <person name="Koren S."/>
            <person name="Silverstein K.A.T."/>
            <person name="Beckman K.B."/>
            <person name="Gohl D.M."/>
        </authorList>
    </citation>
    <scope>NUCLEOTIDE SEQUENCE</scope>
    <source>
        <strain evidence="1">Duluth1</strain>
        <tissue evidence="1">Whole animal</tissue>
    </source>
</reference>
<evidence type="ECO:0000313" key="1">
    <source>
        <dbReference type="EMBL" id="KAH3742129.1"/>
    </source>
</evidence>
<proteinExistence type="predicted"/>
<sequence length="53" mass="5652">MADTDEASAMCTLTVAECTSKPATALNVATSSTSRPSKGIFQYVNILRPKIIF</sequence>
<gene>
    <name evidence="1" type="ORF">DPMN_048864</name>
</gene>
<dbReference type="Proteomes" id="UP000828390">
    <property type="component" value="Unassembled WGS sequence"/>
</dbReference>
<dbReference type="AlphaFoldDB" id="A0A9D4DCE5"/>
<evidence type="ECO:0000313" key="2">
    <source>
        <dbReference type="Proteomes" id="UP000828390"/>
    </source>
</evidence>
<keyword evidence="2" id="KW-1185">Reference proteome</keyword>